<dbReference type="Proteomes" id="UP000319731">
    <property type="component" value="Unassembled WGS sequence"/>
</dbReference>
<proteinExistence type="predicted"/>
<keyword evidence="3" id="KW-1185">Reference proteome</keyword>
<feature type="region of interest" description="Disordered" evidence="1">
    <location>
        <begin position="110"/>
        <end position="132"/>
    </location>
</feature>
<gene>
    <name evidence="2" type="ORF">SmJEL517_g06169</name>
</gene>
<sequence>MNGHTPLEHAVYGPLPPCAYPSARPYSGFTTLLHRFSQYERARAEIAVMYHDMVAETSSLGSSIELSDMSRSSSMDDQRVALTDRQVIKLEVGRLGAAVERLNKARITVDKQTATSSSTPAQKSPTSPESMTFNSAETLHKSMLRHAPSEREKMMFISDLVQKLDSRRRYENQAAVMRPKTQRP</sequence>
<dbReference type="AlphaFoldDB" id="A0A507BJU2"/>
<comment type="caution">
    <text evidence="2">The sequence shown here is derived from an EMBL/GenBank/DDBJ whole genome shotgun (WGS) entry which is preliminary data.</text>
</comment>
<dbReference type="EMBL" id="QEAO01000085">
    <property type="protein sequence ID" value="TPX30207.1"/>
    <property type="molecule type" value="Genomic_DNA"/>
</dbReference>
<evidence type="ECO:0000256" key="1">
    <source>
        <dbReference type="SAM" id="MobiDB-lite"/>
    </source>
</evidence>
<organism evidence="2 3">
    <name type="scientific">Synchytrium microbalum</name>
    <dbReference type="NCBI Taxonomy" id="1806994"/>
    <lineage>
        <taxon>Eukaryota</taxon>
        <taxon>Fungi</taxon>
        <taxon>Fungi incertae sedis</taxon>
        <taxon>Chytridiomycota</taxon>
        <taxon>Chytridiomycota incertae sedis</taxon>
        <taxon>Chytridiomycetes</taxon>
        <taxon>Synchytriales</taxon>
        <taxon>Synchytriaceae</taxon>
        <taxon>Synchytrium</taxon>
    </lineage>
</organism>
<evidence type="ECO:0000313" key="2">
    <source>
        <dbReference type="EMBL" id="TPX30207.1"/>
    </source>
</evidence>
<dbReference type="RefSeq" id="XP_031021921.1">
    <property type="nucleotide sequence ID" value="XM_031172095.1"/>
</dbReference>
<name>A0A507BJU2_9FUNG</name>
<dbReference type="OrthoDB" id="2122479at2759"/>
<protein>
    <submittedName>
        <fullName evidence="2">Uncharacterized protein</fullName>
    </submittedName>
</protein>
<evidence type="ECO:0000313" key="3">
    <source>
        <dbReference type="Proteomes" id="UP000319731"/>
    </source>
</evidence>
<accession>A0A507BJU2</accession>
<reference evidence="2 3" key="1">
    <citation type="journal article" date="2019" name="Sci. Rep.">
        <title>Comparative genomics of chytrid fungi reveal insights into the obligate biotrophic and pathogenic lifestyle of Synchytrium endobioticum.</title>
        <authorList>
            <person name="van de Vossenberg B.T.L.H."/>
            <person name="Warris S."/>
            <person name="Nguyen H.D.T."/>
            <person name="van Gent-Pelzer M.P.E."/>
            <person name="Joly D.L."/>
            <person name="van de Geest H.C."/>
            <person name="Bonants P.J.M."/>
            <person name="Smith D.S."/>
            <person name="Levesque C.A."/>
            <person name="van der Lee T.A.J."/>
        </authorList>
    </citation>
    <scope>NUCLEOTIDE SEQUENCE [LARGE SCALE GENOMIC DNA]</scope>
    <source>
        <strain evidence="2 3">JEL517</strain>
    </source>
</reference>
<dbReference type="GeneID" id="42007392"/>